<keyword evidence="1" id="KW-0863">Zinc-finger</keyword>
<evidence type="ECO:0000256" key="1">
    <source>
        <dbReference type="PROSITE-ProRule" id="PRU00325"/>
    </source>
</evidence>
<sequence length="907" mass="104644">MAQGRCSSSRCKKELPENYTFKTCETCRAASRKSMQNRAAQKRAWEEEHPPHRPAPCPPSDTQPPSCTTRPADDSDTDDEEATTSSYKLFNSAEELFKEMKAVYKRPKGCGGRFSAKYSLPLDSEIMHHDRVKMSARDVWQASTYRFTVRDNRKLKNGHKTRYWCSQDKDHKQKSRPSQDPKAIHRTNLGMKRFSCRSRLTITARTVADHVEISIRMEHHEAHLVYVDVAIPVATVEYITDHLEFKPHDLFKALRTEHNTLTSDQVYSAWLRLSEVLWRRDDNQMVSARKLLKELETAGEVDVFNTVSVDGIEQLAWGMKKLAKELTGIGVVEIGIDATFNTNSKGLELYGVLGEYDGGGYPLAYCLLSTAQSTVIKKRILALEPFTVQLRDKYGIKPRHYHVDKDMAEIRVAQKVWPNANISLCQWHFNRAIEDRLKKSKLSTTPYDPIRAHTEFTFIDIKFRPTGPADPNEFEGGNVHAESQPLSPPPPPTQNPNALLICIQPRGTPANNGATPPVRFACSQAKKIDDENDDEIEGKRVFCRRHLRQPILDMMNQHYCAHPMIPGYSAPTPEGIRYWAVKEIYQYCSQNDLCETWAYLWENWYCTGRWELWARCSNPKEIPRLKTTMILESHWKHLKHDYLDHFSNPRIDFLIWTVVMKAGRAFLGTLQNISVDNGRWTHRSSWRKPFKREWQRCAVTPITLPLNPKYRPNPSRWTCTCPYFVSSRFFLCKHLVQSVQEVEPVFFWEVERNRTAPWYVHPSLRPLDPTLPPIVSIPASDLPDVRAVDEEDPADNPIPTDGDSEEGDEDETAVGDTRSFESHLDSRIELLSEFLAGLKFNRQFRDHRLLEVVERRGRSFFKMADEWLEKERQMNSTRCARPNTWSSGDAMFYRPRPPAAEREGNGS</sequence>
<feature type="region of interest" description="Disordered" evidence="2">
    <location>
        <begin position="878"/>
        <end position="907"/>
    </location>
</feature>
<reference evidence="4 5" key="1">
    <citation type="submission" date="2024-02" db="EMBL/GenBank/DDBJ databases">
        <title>A draft genome for the cacao thread blight pathogen Marasmius crinis-equi.</title>
        <authorList>
            <person name="Cohen S.P."/>
            <person name="Baruah I.K."/>
            <person name="Amoako-Attah I."/>
            <person name="Bukari Y."/>
            <person name="Meinhardt L.W."/>
            <person name="Bailey B.A."/>
        </authorList>
    </citation>
    <scope>NUCLEOTIDE SEQUENCE [LARGE SCALE GENOMIC DNA]</scope>
    <source>
        <strain evidence="4 5">GH-76</strain>
    </source>
</reference>
<accession>A0ABR3ELD8</accession>
<proteinExistence type="predicted"/>
<feature type="region of interest" description="Disordered" evidence="2">
    <location>
        <begin position="32"/>
        <end position="84"/>
    </location>
</feature>
<feature type="compositionally biased region" description="Acidic residues" evidence="2">
    <location>
        <begin position="802"/>
        <end position="813"/>
    </location>
</feature>
<gene>
    <name evidence="4" type="ORF">V5O48_018363</name>
</gene>
<comment type="caution">
    <text evidence="4">The sequence shown here is derived from an EMBL/GenBank/DDBJ whole genome shotgun (WGS) entry which is preliminary data.</text>
</comment>
<dbReference type="Pfam" id="PF10551">
    <property type="entry name" value="MULE"/>
    <property type="match status" value="1"/>
</dbReference>
<name>A0ABR3ELD8_9AGAR</name>
<dbReference type="PROSITE" id="PS50966">
    <property type="entry name" value="ZF_SWIM"/>
    <property type="match status" value="1"/>
</dbReference>
<evidence type="ECO:0000313" key="4">
    <source>
        <dbReference type="EMBL" id="KAL0563702.1"/>
    </source>
</evidence>
<feature type="region of interest" description="Disordered" evidence="2">
    <location>
        <begin position="787"/>
        <end position="820"/>
    </location>
</feature>
<dbReference type="EMBL" id="JBAHYK010003269">
    <property type="protein sequence ID" value="KAL0563702.1"/>
    <property type="molecule type" value="Genomic_DNA"/>
</dbReference>
<keyword evidence="1" id="KW-0862">Zinc</keyword>
<keyword evidence="1" id="KW-0479">Metal-binding</keyword>
<protein>
    <recommendedName>
        <fullName evidence="3">SWIM-type domain-containing protein</fullName>
    </recommendedName>
</protein>
<keyword evidence="5" id="KW-1185">Reference proteome</keyword>
<feature type="compositionally biased region" description="Pro residues" evidence="2">
    <location>
        <begin position="53"/>
        <end position="62"/>
    </location>
</feature>
<feature type="region of interest" description="Disordered" evidence="2">
    <location>
        <begin position="467"/>
        <end position="493"/>
    </location>
</feature>
<organism evidence="4 5">
    <name type="scientific">Marasmius crinis-equi</name>
    <dbReference type="NCBI Taxonomy" id="585013"/>
    <lineage>
        <taxon>Eukaryota</taxon>
        <taxon>Fungi</taxon>
        <taxon>Dikarya</taxon>
        <taxon>Basidiomycota</taxon>
        <taxon>Agaricomycotina</taxon>
        <taxon>Agaricomycetes</taxon>
        <taxon>Agaricomycetidae</taxon>
        <taxon>Agaricales</taxon>
        <taxon>Marasmiineae</taxon>
        <taxon>Marasmiaceae</taxon>
        <taxon>Marasmius</taxon>
    </lineage>
</organism>
<dbReference type="InterPro" id="IPR018289">
    <property type="entry name" value="MULE_transposase_dom"/>
</dbReference>
<dbReference type="Proteomes" id="UP001465976">
    <property type="component" value="Unassembled WGS sequence"/>
</dbReference>
<dbReference type="InterPro" id="IPR007527">
    <property type="entry name" value="Znf_SWIM"/>
</dbReference>
<evidence type="ECO:0000256" key="2">
    <source>
        <dbReference type="SAM" id="MobiDB-lite"/>
    </source>
</evidence>
<feature type="compositionally biased region" description="Polar residues" evidence="2">
    <location>
        <begin position="878"/>
        <end position="887"/>
    </location>
</feature>
<evidence type="ECO:0000313" key="5">
    <source>
        <dbReference type="Proteomes" id="UP001465976"/>
    </source>
</evidence>
<feature type="domain" description="SWIM-type" evidence="3">
    <location>
        <begin position="704"/>
        <end position="743"/>
    </location>
</feature>
<evidence type="ECO:0000259" key="3">
    <source>
        <dbReference type="PROSITE" id="PS50966"/>
    </source>
</evidence>